<dbReference type="GO" id="GO:0003729">
    <property type="term" value="F:mRNA binding"/>
    <property type="evidence" value="ECO:0007669"/>
    <property type="project" value="InterPro"/>
</dbReference>
<dbReference type="EMBL" id="LCUC01000464">
    <property type="protein sequence ID" value="KKY30597.1"/>
    <property type="molecule type" value="Genomic_DNA"/>
</dbReference>
<keyword evidence="4" id="KW-1185">Reference proteome</keyword>
<comment type="caution">
    <text evidence="3">The sequence shown here is derived from an EMBL/GenBank/DDBJ whole genome shotgun (WGS) entry which is preliminary data.</text>
</comment>
<dbReference type="STRING" id="1214573.A0A0G2F799"/>
<dbReference type="Pfam" id="PF21936">
    <property type="entry name" value="Pcf11_C"/>
    <property type="match status" value="1"/>
</dbReference>
<sequence length="154" mass="16836">MDWHFRDWIKSHETVDDNQADADADAANNAAASSAAKSSGPKIQYIPVPEDGDNTNTVCPICQEKFVTKWLDEAQEWVWTDATRVGGRAYHASCYAEVTKDGGNTPMYGGGGATSTPDLVLGKRKAEGEIENLRTTFKDVARIAFCFREAVAMN</sequence>
<dbReference type="OrthoDB" id="343582at2759"/>
<reference evidence="3 4" key="2">
    <citation type="submission" date="2015-05" db="EMBL/GenBank/DDBJ databases">
        <authorList>
            <person name="Morales-Cruz A."/>
            <person name="Amrine K.C."/>
            <person name="Cantu D."/>
        </authorList>
    </citation>
    <scope>NUCLEOTIDE SEQUENCE [LARGE SCALE GENOMIC DNA]</scope>
    <source>
        <strain evidence="3">DA912</strain>
    </source>
</reference>
<dbReference type="GO" id="GO:0006369">
    <property type="term" value="P:termination of RNA polymerase II transcription"/>
    <property type="evidence" value="ECO:0007669"/>
    <property type="project" value="InterPro"/>
</dbReference>
<name>A0A0G2F799_9PEZI</name>
<reference evidence="3 4" key="1">
    <citation type="submission" date="2015-05" db="EMBL/GenBank/DDBJ databases">
        <title>Distinctive expansion of gene families associated with plant cell wall degradation and secondary metabolism in the genomes of grapevine trunk pathogens.</title>
        <authorList>
            <person name="Lawrence D.P."/>
            <person name="Travadon R."/>
            <person name="Rolshausen P.E."/>
            <person name="Baumgartner K."/>
        </authorList>
    </citation>
    <scope>NUCLEOTIDE SEQUENCE [LARGE SCALE GENOMIC DNA]</scope>
    <source>
        <strain evidence="3">DA912</strain>
    </source>
</reference>
<protein>
    <submittedName>
        <fullName evidence="3">Putative mrna cleavage factor complex component</fullName>
    </submittedName>
</protein>
<proteinExistence type="predicted"/>
<dbReference type="Proteomes" id="UP000034680">
    <property type="component" value="Unassembled WGS sequence"/>
</dbReference>
<accession>A0A0G2F799</accession>
<evidence type="ECO:0000256" key="1">
    <source>
        <dbReference type="SAM" id="MobiDB-lite"/>
    </source>
</evidence>
<dbReference type="GO" id="GO:0005737">
    <property type="term" value="C:cytoplasm"/>
    <property type="evidence" value="ECO:0007669"/>
    <property type="project" value="TreeGrafter"/>
</dbReference>
<dbReference type="PANTHER" id="PTHR15921">
    <property type="entry name" value="PRE-MRNA CLEAVAGE COMPLEX II"/>
    <property type="match status" value="1"/>
</dbReference>
<dbReference type="InterPro" id="IPR054127">
    <property type="entry name" value="Pcf11_C"/>
</dbReference>
<evidence type="ECO:0000313" key="3">
    <source>
        <dbReference type="EMBL" id="KKY30597.1"/>
    </source>
</evidence>
<dbReference type="GO" id="GO:0031124">
    <property type="term" value="P:mRNA 3'-end processing"/>
    <property type="evidence" value="ECO:0007669"/>
    <property type="project" value="InterPro"/>
</dbReference>
<evidence type="ECO:0000259" key="2">
    <source>
        <dbReference type="Pfam" id="PF21936"/>
    </source>
</evidence>
<evidence type="ECO:0000313" key="4">
    <source>
        <dbReference type="Proteomes" id="UP000034680"/>
    </source>
</evidence>
<feature type="region of interest" description="Disordered" evidence="1">
    <location>
        <begin position="16"/>
        <end position="44"/>
    </location>
</feature>
<dbReference type="PANTHER" id="PTHR15921:SF3">
    <property type="entry name" value="PRE-MRNA CLEAVAGE COMPLEX 2 PROTEIN PCF11"/>
    <property type="match status" value="1"/>
</dbReference>
<organism evidence="3 4">
    <name type="scientific">Diaporthe ampelina</name>
    <dbReference type="NCBI Taxonomy" id="1214573"/>
    <lineage>
        <taxon>Eukaryota</taxon>
        <taxon>Fungi</taxon>
        <taxon>Dikarya</taxon>
        <taxon>Ascomycota</taxon>
        <taxon>Pezizomycotina</taxon>
        <taxon>Sordariomycetes</taxon>
        <taxon>Sordariomycetidae</taxon>
        <taxon>Diaporthales</taxon>
        <taxon>Diaporthaceae</taxon>
        <taxon>Diaporthe</taxon>
    </lineage>
</organism>
<feature type="compositionally biased region" description="Low complexity" evidence="1">
    <location>
        <begin position="25"/>
        <end position="39"/>
    </location>
</feature>
<feature type="domain" description="Pcf11 C-terminal" evidence="2">
    <location>
        <begin position="45"/>
        <end position="97"/>
    </location>
</feature>
<dbReference type="GO" id="GO:0005849">
    <property type="term" value="C:mRNA cleavage factor complex"/>
    <property type="evidence" value="ECO:0007669"/>
    <property type="project" value="TreeGrafter"/>
</dbReference>
<dbReference type="GO" id="GO:0000993">
    <property type="term" value="F:RNA polymerase II complex binding"/>
    <property type="evidence" value="ECO:0007669"/>
    <property type="project" value="InterPro"/>
</dbReference>
<dbReference type="AlphaFoldDB" id="A0A0G2F799"/>
<gene>
    <name evidence="3" type="ORF">UCDDA912_g09455</name>
</gene>
<dbReference type="InterPro" id="IPR045154">
    <property type="entry name" value="PCF11-like"/>
</dbReference>